<gene>
    <name evidence="2" type="ORF">FIV36_29935</name>
    <name evidence="1" type="ORF">SAMN05216591_0753</name>
</gene>
<keyword evidence="3" id="KW-1185">Reference proteome</keyword>
<reference evidence="2 4" key="2">
    <citation type="submission" date="2019-06" db="EMBL/GenBank/DDBJ databases">
        <title>Pseudomonas bimorpha sp. nov. isolated from bovine raw milk and skim milk concentrate.</title>
        <authorList>
            <person name="Hofmann K."/>
            <person name="Huptas C."/>
            <person name="Doll E."/>
            <person name="Scherer S."/>
            <person name="Wenning M."/>
        </authorList>
    </citation>
    <scope>NUCLEOTIDE SEQUENCE [LARGE SCALE GENOMIC DNA]</scope>
    <source>
        <strain evidence="2 4">DSM 17835</strain>
    </source>
</reference>
<evidence type="ECO:0000313" key="3">
    <source>
        <dbReference type="Proteomes" id="UP000182858"/>
    </source>
</evidence>
<dbReference type="Proteomes" id="UP000182858">
    <property type="component" value="Chromosome I"/>
</dbReference>
<dbReference type="GeneID" id="78557610"/>
<dbReference type="EMBL" id="VFET01000047">
    <property type="protein sequence ID" value="TWR98163.1"/>
    <property type="molecule type" value="Genomic_DNA"/>
</dbReference>
<sequence length="209" mass="23986">MFSIFRKIVSTLSSKGESVGCVESEMQGFSKYFQASLSLADLRVSYGFPAVTDMTKYGLDVCRAIFMPDDPSTDRLYALIGRHRFDLCLGRVSSFDILRNSVGETLFVGRYAESRGRVFVLITDSGNFLEHLCESRMSPVPPWIVFPEVDPGELGRMEGEMGCWWENHWLPFWTTLNDEERRGYLEQKEAPTGWVEFFKSYVELNHLNC</sequence>
<dbReference type="OrthoDB" id="6928755at2"/>
<reference evidence="1 3" key="1">
    <citation type="submission" date="2016-10" db="EMBL/GenBank/DDBJ databases">
        <authorList>
            <person name="Varghese N."/>
            <person name="Submissions S."/>
        </authorList>
    </citation>
    <scope>NUCLEOTIDE SEQUENCE [LARGE SCALE GENOMIC DNA]</scope>
    <source>
        <strain evidence="1 3">DSM 17835</strain>
    </source>
</reference>
<dbReference type="RefSeq" id="WP_130926165.1">
    <property type="nucleotide sequence ID" value="NZ_LT629689.1"/>
</dbReference>
<dbReference type="AlphaFoldDB" id="A0A5C5Q2E7"/>
<evidence type="ECO:0000313" key="2">
    <source>
        <dbReference type="EMBL" id="TWR98163.1"/>
    </source>
</evidence>
<protein>
    <submittedName>
        <fullName evidence="2">Uncharacterized protein</fullName>
    </submittedName>
</protein>
<accession>A0A5C5Q2E7</accession>
<name>A0A5C5Q2E7_9PSED</name>
<evidence type="ECO:0000313" key="4">
    <source>
        <dbReference type="Proteomes" id="UP000317951"/>
    </source>
</evidence>
<proteinExistence type="predicted"/>
<evidence type="ECO:0000313" key="1">
    <source>
        <dbReference type="EMBL" id="SDE72726.1"/>
    </source>
</evidence>
<dbReference type="EMBL" id="LT629689">
    <property type="protein sequence ID" value="SDE72726.1"/>
    <property type="molecule type" value="Genomic_DNA"/>
</dbReference>
<organism evidence="2 4">
    <name type="scientific">Pseudomonas extremaustralis</name>
    <dbReference type="NCBI Taxonomy" id="359110"/>
    <lineage>
        <taxon>Bacteria</taxon>
        <taxon>Pseudomonadati</taxon>
        <taxon>Pseudomonadota</taxon>
        <taxon>Gammaproteobacteria</taxon>
        <taxon>Pseudomonadales</taxon>
        <taxon>Pseudomonadaceae</taxon>
        <taxon>Pseudomonas</taxon>
    </lineage>
</organism>
<dbReference type="Proteomes" id="UP000317951">
    <property type="component" value="Unassembled WGS sequence"/>
</dbReference>